<feature type="transmembrane region" description="Helical" evidence="9">
    <location>
        <begin position="952"/>
        <end position="977"/>
    </location>
</feature>
<keyword evidence="5 9" id="KW-0997">Cell inner membrane</keyword>
<evidence type="ECO:0000313" key="12">
    <source>
        <dbReference type="Proteomes" id="UP001595961"/>
    </source>
</evidence>
<keyword evidence="8 9" id="KW-0472">Membrane</keyword>
<dbReference type="PRINTS" id="PR00702">
    <property type="entry name" value="ACRIFLAVINRP"/>
</dbReference>
<evidence type="ECO:0000256" key="1">
    <source>
        <dbReference type="ARBA" id="ARBA00004429"/>
    </source>
</evidence>
<gene>
    <name evidence="11" type="ORF">ACFO5W_12930</name>
</gene>
<keyword evidence="3 9" id="KW-0813">Transport</keyword>
<organism evidence="11 12">
    <name type="scientific">Dyella halodurans</name>
    <dbReference type="NCBI Taxonomy" id="1920171"/>
    <lineage>
        <taxon>Bacteria</taxon>
        <taxon>Pseudomonadati</taxon>
        <taxon>Pseudomonadota</taxon>
        <taxon>Gammaproteobacteria</taxon>
        <taxon>Lysobacterales</taxon>
        <taxon>Rhodanobacteraceae</taxon>
        <taxon>Dyella</taxon>
    </lineage>
</organism>
<dbReference type="Gene3D" id="3.30.70.1320">
    <property type="entry name" value="Multidrug efflux transporter AcrB pore domain like"/>
    <property type="match status" value="1"/>
</dbReference>
<protein>
    <recommendedName>
        <fullName evidence="9">Efflux pump membrane transporter</fullName>
    </recommendedName>
</protein>
<comment type="subcellular location">
    <subcellularLocation>
        <location evidence="1 9">Cell inner membrane</location>
        <topology evidence="1 9">Multi-pass membrane protein</topology>
    </subcellularLocation>
</comment>
<accession>A0ABV9C3X4</accession>
<dbReference type="PANTHER" id="PTHR32063:SF13">
    <property type="entry name" value="MULTIDRUG EFFLUX PUMP SUBUNIT ACRB-RELATED"/>
    <property type="match status" value="1"/>
</dbReference>
<comment type="caution">
    <text evidence="11">The sequence shown here is derived from an EMBL/GenBank/DDBJ whole genome shotgun (WGS) entry which is preliminary data.</text>
</comment>
<feature type="transmembrane region" description="Helical" evidence="9">
    <location>
        <begin position="1029"/>
        <end position="1055"/>
    </location>
</feature>
<evidence type="ECO:0000256" key="2">
    <source>
        <dbReference type="ARBA" id="ARBA00010942"/>
    </source>
</evidence>
<sequence length="1108" mass="118467">MPSFFIDRPIFAWVVAILISLCGTIAVLNMGIESYPNIAPPQVTVNATYPGASADTTEKTVTQVIEQQLTGIDHLLYFSSSSSSSGSATVTLTFETGTDPDIAQVQVQNKVALASPRLPAEVNLQGVVVAKSNPDFLMFVALTSDNPRIDGDKLTDIVSSQVLDQIGRIPGVGSTRQLGSEYAMRVWLNPDKLQGYNLSATQVLTALQTQNVQFAAGSLGSDPAVNGQGFSVTVSAEGRFVTPSEFENIILRADSDGTVVRLGDVARIDFGPQSYGFAATWNSTATGSFGVQLLPGANALDVATAVRAKMDELAKSFPEGVTWFAPYDSTSFVKISIKEVVHTLIEAIILVFLVMLLFLQNFRATIIPTLVIPVALLGTFLGLLPLGFTINQLTLFGMVLAIGIVVDDAIVVIENVERIMSEEHLSPKEATRKAMGQITGAVVAITVVLAAVFVPSALQPGASGVIYKQFALTIAVSMGFSAFLALSFTPALCATILQPTHTQKKNIIYRKFNDVFGWVTQTYTGHIGSAVKHAPRWMIVFVLIVLLCGVLFTRVPTSFVPDEDQGYALAIVTLPPGASLERTKDVNRQIREVLLKDAAVDGVFQIAGFSFVGTGENTGMNFIRLKPWGERNFSDKQKQAKAAHDEQVKAGKATEVNPDITATEFIQQANMKLHGIRDAQIFVVNLPTIRGLSQFGGIDMFLQARAGQSRDELTQARNVLLGKAAQSPALVGVRPNTLESAPQLDLSVDRQQAQSMGLSVSDIYNAIQLMLAPVYVNDFSYGGRVKRVMVQADAPFRMGPEALQHIYTPSTLATASSSPTVNNMIPLASVVHTKWDLAAPALTRYNGYSAVEIVGNEGPGYSTGQAMGVVEGIINDSLPKGFGYDWTGQSYQEILAGNSATLLLVLSIFIVFLCLAALYESWSIPVSVLLVVPLGVLGVVVFTMLRGLSNDIFFKIGMITVIGLAAKNAILIVEFAVEQQQEGKTLRAGVIEAARLRLRPILMTSMAFILGVFPLFISTGAGANARHAIGTGVIGGMLFATFLGLLLIPVFYVVVRRLLGDKLDEASRSIRGSHGGPAAEGGSGGTTPPPQQGPGGMQPFDSDPRRGA</sequence>
<dbReference type="EMBL" id="JBHSGA010000017">
    <property type="protein sequence ID" value="MFC4527542.1"/>
    <property type="molecule type" value="Genomic_DNA"/>
</dbReference>
<dbReference type="SUPFAM" id="SSF82866">
    <property type="entry name" value="Multidrug efflux transporter AcrB transmembrane domain"/>
    <property type="match status" value="2"/>
</dbReference>
<reference evidence="12" key="1">
    <citation type="journal article" date="2019" name="Int. J. Syst. Evol. Microbiol.">
        <title>The Global Catalogue of Microorganisms (GCM) 10K type strain sequencing project: providing services to taxonomists for standard genome sequencing and annotation.</title>
        <authorList>
            <consortium name="The Broad Institute Genomics Platform"/>
            <consortium name="The Broad Institute Genome Sequencing Center for Infectious Disease"/>
            <person name="Wu L."/>
            <person name="Ma J."/>
        </authorList>
    </citation>
    <scope>NUCLEOTIDE SEQUENCE [LARGE SCALE GENOMIC DNA]</scope>
    <source>
        <strain evidence="12">CCM 4481</strain>
    </source>
</reference>
<evidence type="ECO:0000256" key="8">
    <source>
        <dbReference type="ARBA" id="ARBA00023136"/>
    </source>
</evidence>
<dbReference type="Proteomes" id="UP001595961">
    <property type="component" value="Unassembled WGS sequence"/>
</dbReference>
<dbReference type="Gene3D" id="3.30.2090.10">
    <property type="entry name" value="Multidrug efflux transporter AcrB TolC docking domain, DN and DC subdomains"/>
    <property type="match status" value="2"/>
</dbReference>
<evidence type="ECO:0000256" key="9">
    <source>
        <dbReference type="RuleBase" id="RU364070"/>
    </source>
</evidence>
<dbReference type="InterPro" id="IPR001036">
    <property type="entry name" value="Acrflvin-R"/>
</dbReference>
<feature type="transmembrane region" description="Helical" evidence="9">
    <location>
        <begin position="926"/>
        <end position="946"/>
    </location>
</feature>
<dbReference type="NCBIfam" id="NF000282">
    <property type="entry name" value="RND_permease_1"/>
    <property type="match status" value="1"/>
</dbReference>
<dbReference type="Pfam" id="PF00873">
    <property type="entry name" value="ACR_tran"/>
    <property type="match status" value="2"/>
</dbReference>
<dbReference type="NCBIfam" id="TIGR00915">
    <property type="entry name" value="2A0602"/>
    <property type="match status" value="1"/>
</dbReference>
<evidence type="ECO:0000256" key="7">
    <source>
        <dbReference type="ARBA" id="ARBA00022989"/>
    </source>
</evidence>
<feature type="region of interest" description="Disordered" evidence="10">
    <location>
        <begin position="1068"/>
        <end position="1108"/>
    </location>
</feature>
<feature type="transmembrane region" description="Helical" evidence="9">
    <location>
        <begin position="340"/>
        <end position="359"/>
    </location>
</feature>
<evidence type="ECO:0000313" key="11">
    <source>
        <dbReference type="EMBL" id="MFC4527542.1"/>
    </source>
</evidence>
<evidence type="ECO:0000256" key="3">
    <source>
        <dbReference type="ARBA" id="ARBA00022448"/>
    </source>
</evidence>
<feature type="transmembrane region" description="Helical" evidence="9">
    <location>
        <begin position="366"/>
        <end position="388"/>
    </location>
</feature>
<evidence type="ECO:0000256" key="10">
    <source>
        <dbReference type="SAM" id="MobiDB-lite"/>
    </source>
</evidence>
<evidence type="ECO:0000256" key="6">
    <source>
        <dbReference type="ARBA" id="ARBA00022692"/>
    </source>
</evidence>
<feature type="transmembrane region" description="Helical" evidence="9">
    <location>
        <begin position="537"/>
        <end position="555"/>
    </location>
</feature>
<dbReference type="PANTHER" id="PTHR32063">
    <property type="match status" value="1"/>
</dbReference>
<dbReference type="InterPro" id="IPR027463">
    <property type="entry name" value="AcrB_DN_DC_subdom"/>
</dbReference>
<evidence type="ECO:0000256" key="5">
    <source>
        <dbReference type="ARBA" id="ARBA00022519"/>
    </source>
</evidence>
<keyword evidence="12" id="KW-1185">Reference proteome</keyword>
<comment type="caution">
    <text evidence="9">Lacks conserved residue(s) required for the propagation of feature annotation.</text>
</comment>
<feature type="compositionally biased region" description="Gly residues" evidence="10">
    <location>
        <begin position="1073"/>
        <end position="1085"/>
    </location>
</feature>
<dbReference type="SUPFAM" id="SSF82693">
    <property type="entry name" value="Multidrug efflux transporter AcrB pore domain, PN1, PN2, PC1 and PC2 subdomains"/>
    <property type="match status" value="4"/>
</dbReference>
<proteinExistence type="inferred from homology"/>
<dbReference type="Gene3D" id="3.30.70.1440">
    <property type="entry name" value="Multidrug efflux transporter AcrB pore domain"/>
    <property type="match status" value="1"/>
</dbReference>
<feature type="transmembrane region" description="Helical" evidence="9">
    <location>
        <begin position="900"/>
        <end position="919"/>
    </location>
</feature>
<dbReference type="SUPFAM" id="SSF82714">
    <property type="entry name" value="Multidrug efflux transporter AcrB TolC docking domain, DN and DC subdomains"/>
    <property type="match status" value="2"/>
</dbReference>
<feature type="transmembrane region" description="Helical" evidence="9">
    <location>
        <begin position="470"/>
        <end position="497"/>
    </location>
</feature>
<keyword evidence="4" id="KW-1003">Cell membrane</keyword>
<name>A0ABV9C3X4_9GAMM</name>
<comment type="similarity">
    <text evidence="2 9">Belongs to the resistance-nodulation-cell division (RND) (TC 2.A.6) family.</text>
</comment>
<feature type="transmembrane region" description="Helical" evidence="9">
    <location>
        <begin position="434"/>
        <end position="458"/>
    </location>
</feature>
<feature type="transmembrane region" description="Helical" evidence="9">
    <location>
        <begin position="12"/>
        <end position="32"/>
    </location>
</feature>
<dbReference type="InterPro" id="IPR004764">
    <property type="entry name" value="MdtF-like"/>
</dbReference>
<evidence type="ECO:0000256" key="4">
    <source>
        <dbReference type="ARBA" id="ARBA00022475"/>
    </source>
</evidence>
<dbReference type="Gene3D" id="3.30.70.1430">
    <property type="entry name" value="Multidrug efflux transporter AcrB pore domain"/>
    <property type="match status" value="2"/>
</dbReference>
<feature type="transmembrane region" description="Helical" evidence="9">
    <location>
        <begin position="998"/>
        <end position="1017"/>
    </location>
</feature>
<keyword evidence="6 9" id="KW-0812">Transmembrane</keyword>
<keyword evidence="7 9" id="KW-1133">Transmembrane helix</keyword>
<dbReference type="RefSeq" id="WP_266150222.1">
    <property type="nucleotide sequence ID" value="NZ_CP064028.1"/>
</dbReference>
<dbReference type="Gene3D" id="1.20.1640.10">
    <property type="entry name" value="Multidrug efflux transporter AcrB transmembrane domain"/>
    <property type="match status" value="2"/>
</dbReference>